<evidence type="ECO:0000313" key="1">
    <source>
        <dbReference type="EMBL" id="SDO77039.1"/>
    </source>
</evidence>
<reference evidence="1 2" key="1">
    <citation type="submission" date="2016-10" db="EMBL/GenBank/DDBJ databases">
        <authorList>
            <person name="Varghese N."/>
            <person name="Submissions S."/>
        </authorList>
    </citation>
    <scope>NUCLEOTIDE SEQUENCE [LARGE SCALE GENOMIC DNA]</scope>
    <source>
        <strain evidence="1 2">CGMCC 1.6497</strain>
    </source>
</reference>
<organism evidence="1 2">
    <name type="scientific">Filomicrobium insigne</name>
    <dbReference type="NCBI Taxonomy" id="418854"/>
    <lineage>
        <taxon>Bacteria</taxon>
        <taxon>Pseudomonadati</taxon>
        <taxon>Pseudomonadota</taxon>
        <taxon>Alphaproteobacteria</taxon>
        <taxon>Hyphomicrobiales</taxon>
        <taxon>Hyphomicrobiaceae</taxon>
        <taxon>Filomicrobium</taxon>
    </lineage>
</organism>
<keyword evidence="2" id="KW-1185">Reference proteome</keyword>
<dbReference type="EMBL" id="FNJC01000002">
    <property type="protein sequence ID" value="SDO77039.1"/>
    <property type="molecule type" value="Genomic_DNA"/>
</dbReference>
<name>A0A1H0M9A4_9HYPH</name>
<evidence type="ECO:0000313" key="2">
    <source>
        <dbReference type="Proteomes" id="UP000198795"/>
    </source>
</evidence>
<sequence length="50" mass="5856">MDEWPARFDRTGAMRAVAIKWLGLEVERLSRVRPGPKSFRQQLLSAERRS</sequence>
<accession>A0A1H0M9A4</accession>
<comment type="caution">
    <text evidence="1">The sequence shown here is derived from an EMBL/GenBank/DDBJ whole genome shotgun (WGS) entry which is preliminary data.</text>
</comment>
<dbReference type="Proteomes" id="UP000198795">
    <property type="component" value="Unassembled WGS sequence"/>
</dbReference>
<protein>
    <submittedName>
        <fullName evidence="1">Uncharacterized protein</fullName>
    </submittedName>
</protein>
<proteinExistence type="predicted"/>
<gene>
    <name evidence="1" type="ORF">SAMN04488061_1610</name>
</gene>